<comment type="caution">
    <text evidence="4">The sequence shown here is derived from an EMBL/GenBank/DDBJ whole genome shotgun (WGS) entry which is preliminary data.</text>
</comment>
<reference evidence="4 5" key="1">
    <citation type="submission" date="2020-02" db="EMBL/GenBank/DDBJ databases">
        <title>Genome sequence of the type strain CCBAU10050 of Rhizobium daejeonense.</title>
        <authorList>
            <person name="Gao J."/>
            <person name="Sun J."/>
        </authorList>
    </citation>
    <scope>NUCLEOTIDE SEQUENCE [LARGE SCALE GENOMIC DNA]</scope>
    <source>
        <strain evidence="4 5">CCBAU10050</strain>
    </source>
</reference>
<dbReference type="InterPro" id="IPR050855">
    <property type="entry name" value="NDM-1-like"/>
</dbReference>
<dbReference type="SUPFAM" id="SSF56281">
    <property type="entry name" value="Metallo-hydrolase/oxidoreductase"/>
    <property type="match status" value="1"/>
</dbReference>
<evidence type="ECO:0000313" key="5">
    <source>
        <dbReference type="Proteomes" id="UP000477849"/>
    </source>
</evidence>
<feature type="compositionally biased region" description="Basic and acidic residues" evidence="2">
    <location>
        <begin position="1"/>
        <end position="11"/>
    </location>
</feature>
<dbReference type="GO" id="GO:0016787">
    <property type="term" value="F:hydrolase activity"/>
    <property type="evidence" value="ECO:0007669"/>
    <property type="project" value="UniProtKB-KW"/>
</dbReference>
<dbReference type="GO" id="GO:0017001">
    <property type="term" value="P:antibiotic catabolic process"/>
    <property type="evidence" value="ECO:0007669"/>
    <property type="project" value="UniProtKB-ARBA"/>
</dbReference>
<keyword evidence="4" id="KW-0378">Hydrolase</keyword>
<dbReference type="Proteomes" id="UP000477849">
    <property type="component" value="Unassembled WGS sequence"/>
</dbReference>
<dbReference type="SMART" id="SM00849">
    <property type="entry name" value="Lactamase_B"/>
    <property type="match status" value="1"/>
</dbReference>
<dbReference type="PANTHER" id="PTHR42951:SF4">
    <property type="entry name" value="ACYL-COENZYME A THIOESTERASE MBLAC2"/>
    <property type="match status" value="1"/>
</dbReference>
<protein>
    <submittedName>
        <fullName evidence="4">MBL fold metallo-hydrolase</fullName>
    </submittedName>
</protein>
<dbReference type="AlphaFoldDB" id="A0A6M1S5E6"/>
<keyword evidence="5" id="KW-1185">Reference proteome</keyword>
<dbReference type="Gene3D" id="3.60.15.10">
    <property type="entry name" value="Ribonuclease Z/Hydroxyacylglutathione hydrolase-like"/>
    <property type="match status" value="1"/>
</dbReference>
<name>A0A6M1S5E6_9HYPH</name>
<evidence type="ECO:0000259" key="3">
    <source>
        <dbReference type="SMART" id="SM00849"/>
    </source>
</evidence>
<evidence type="ECO:0000256" key="2">
    <source>
        <dbReference type="SAM" id="MobiDB-lite"/>
    </source>
</evidence>
<sequence length="319" mass="35285">MARLRDLTADRPHRHQPATTPAQEAAVTDFAATLRILEPYPGLFAYYDGRTPGKRLHSPDRNWLDDGAYSLGVASYAIVSENEALVYDTHISLDHARAVRRHLEGLGVSRIRVVLSHWHADHIAGNAVFADCEIIANRLTAKAMADNAAVLAAKNPPIDPVVMPNALFNERLELDVGKWNVELLQFDIHSADGTVLLLPDIGVLLAGDTLEDTVTYISEPEHTLRHIEELDRLAGLPIRHILPNHGSEDRIGGGGYAPDLIQANRDYLQRLLDNVADPNLDKASLADFIAPELAHGSVIYFAPYERVHRDNIAALRNRK</sequence>
<dbReference type="EMBL" id="JAAKZH010000003">
    <property type="protein sequence ID" value="NGO64547.1"/>
    <property type="molecule type" value="Genomic_DNA"/>
</dbReference>
<gene>
    <name evidence="4" type="ORF">G6N76_12810</name>
</gene>
<dbReference type="InterPro" id="IPR036866">
    <property type="entry name" value="RibonucZ/Hydroxyglut_hydro"/>
</dbReference>
<dbReference type="InterPro" id="IPR001279">
    <property type="entry name" value="Metallo-B-lactamas"/>
</dbReference>
<evidence type="ECO:0000313" key="4">
    <source>
        <dbReference type="EMBL" id="NGO64547.1"/>
    </source>
</evidence>
<feature type="region of interest" description="Disordered" evidence="2">
    <location>
        <begin position="1"/>
        <end position="24"/>
    </location>
</feature>
<feature type="domain" description="Metallo-beta-lactamase" evidence="3">
    <location>
        <begin position="72"/>
        <end position="245"/>
    </location>
</feature>
<proteinExistence type="inferred from homology"/>
<comment type="similarity">
    <text evidence="1">Belongs to the metallo-beta-lactamase superfamily. Class-B beta-lactamase family.</text>
</comment>
<organism evidence="4 5">
    <name type="scientific">Rhizobium daejeonense</name>
    <dbReference type="NCBI Taxonomy" id="240521"/>
    <lineage>
        <taxon>Bacteria</taxon>
        <taxon>Pseudomonadati</taxon>
        <taxon>Pseudomonadota</taxon>
        <taxon>Alphaproteobacteria</taxon>
        <taxon>Hyphomicrobiales</taxon>
        <taxon>Rhizobiaceae</taxon>
        <taxon>Rhizobium/Agrobacterium group</taxon>
        <taxon>Rhizobium</taxon>
    </lineage>
</organism>
<evidence type="ECO:0000256" key="1">
    <source>
        <dbReference type="ARBA" id="ARBA00005250"/>
    </source>
</evidence>
<dbReference type="Pfam" id="PF00753">
    <property type="entry name" value="Lactamase_B"/>
    <property type="match status" value="1"/>
</dbReference>
<accession>A0A6M1S5E6</accession>
<dbReference type="PANTHER" id="PTHR42951">
    <property type="entry name" value="METALLO-BETA-LACTAMASE DOMAIN-CONTAINING"/>
    <property type="match status" value="1"/>
</dbReference>